<dbReference type="PROSITE" id="PS50222">
    <property type="entry name" value="EF_HAND_2"/>
    <property type="match status" value="1"/>
</dbReference>
<keyword evidence="4 6" id="KW-0472">Membrane</keyword>
<evidence type="ECO:0000313" key="9">
    <source>
        <dbReference type="EMBL" id="CCO19377.1"/>
    </source>
</evidence>
<evidence type="ECO:0000313" key="10">
    <source>
        <dbReference type="Proteomes" id="UP000198341"/>
    </source>
</evidence>
<dbReference type="InterPro" id="IPR036513">
    <property type="entry name" value="STAS_dom_sf"/>
</dbReference>
<dbReference type="RefSeq" id="XP_007509574.1">
    <property type="nucleotide sequence ID" value="XM_007509512.1"/>
</dbReference>
<feature type="transmembrane region" description="Helical" evidence="6">
    <location>
        <begin position="93"/>
        <end position="110"/>
    </location>
</feature>
<evidence type="ECO:0000259" key="8">
    <source>
        <dbReference type="PROSITE" id="PS50801"/>
    </source>
</evidence>
<protein>
    <submittedName>
        <fullName evidence="9">Sulfate permease family protein</fullName>
    </submittedName>
</protein>
<comment type="subcellular location">
    <subcellularLocation>
        <location evidence="1">Membrane</location>
        <topology evidence="1">Multi-pass membrane protein</topology>
    </subcellularLocation>
</comment>
<dbReference type="GO" id="GO:0016020">
    <property type="term" value="C:membrane"/>
    <property type="evidence" value="ECO:0007669"/>
    <property type="project" value="UniProtKB-SubCell"/>
</dbReference>
<feature type="transmembrane region" description="Helical" evidence="6">
    <location>
        <begin position="171"/>
        <end position="191"/>
    </location>
</feature>
<dbReference type="PANTHER" id="PTHR43310">
    <property type="entry name" value="SULFATE TRANSPORTER YBAR-RELATED"/>
    <property type="match status" value="1"/>
</dbReference>
<dbReference type="InterPro" id="IPR011992">
    <property type="entry name" value="EF-hand-dom_pair"/>
</dbReference>
<evidence type="ECO:0000256" key="1">
    <source>
        <dbReference type="ARBA" id="ARBA00004141"/>
    </source>
</evidence>
<dbReference type="KEGG" id="bpg:Bathy13g00200"/>
<proteinExistence type="predicted"/>
<sequence length="732" mass="80030">MAATETKREERREERDENQKSSEEMNFMQRFHANHGFSDTPLCGLAYAKESFNFYKKNKLRLKNEILSGLTVSIAQVPESVAFSFVAKVDPLVGLYATFFLGIITALIGGRPGMVSGAAGAMAVVAVQIMEPNGLLPVEKLVSLGEIAGCTEITDSCKSLRDQAYDKRVEYLFMVMILCGILQIVLGLIQAGRLVRLIPNTVMTGFVNGLAIIIFKAQLESFQEVDWKKGFKVFDSTGAGEISSADITRVFAEELPDLSADQLNTYVGAILSEADADNSSTISLSEFKSDKDFLIHTGYEEQKTWRSASEASTWIMLLYVFGSMLIVHYLPRLTKMVPSSLVSILSCLIFEHAINRTAIGADTPTVVDLSPVKGAFPTYHTPDVDLTTESFGIIAPLIFSLAAVGLIESVLTLQLVDEILEDTSDATGRCTQECVAQGVANLLSGMFKSMGGDAMIGQSTINVKSGGIGRLSTAFAATMFLIFVVAASKVIELVPVAALTGVLFMVVIYTFDWSCLSLMTGNVRSLYIPGRREGEDAQQETTGNDEQSAKNNSYRVDYAGRRRRKCFADTTDRVRLQDTFLILLVTILTERTNLAIATGTGVVFAALLYAWDNSFNALDVVRTTETLSDGTERAVYRCSGELFFGTDRAFKNEFALRVDPNDIVLNIDNCRVCDYSGLAAMNSLCDRYLALGKTLRISNSNPENALIMEKLGIKFIPAVFDSNEGVIPPLTN</sequence>
<feature type="domain" description="STAS" evidence="8">
    <location>
        <begin position="635"/>
        <end position="713"/>
    </location>
</feature>
<feature type="region of interest" description="Disordered" evidence="5">
    <location>
        <begin position="1"/>
        <end position="23"/>
    </location>
</feature>
<dbReference type="Pfam" id="PF00916">
    <property type="entry name" value="Sulfate_transp"/>
    <property type="match status" value="2"/>
</dbReference>
<dbReference type="GeneID" id="19012276"/>
<evidence type="ECO:0000256" key="4">
    <source>
        <dbReference type="ARBA" id="ARBA00023136"/>
    </source>
</evidence>
<reference evidence="9 10" key="1">
    <citation type="submission" date="2011-10" db="EMBL/GenBank/DDBJ databases">
        <authorList>
            <person name="Genoscope - CEA"/>
        </authorList>
    </citation>
    <scope>NUCLEOTIDE SEQUENCE [LARGE SCALE GENOMIC DNA]</scope>
    <source>
        <strain evidence="9 10">RCC 1105</strain>
    </source>
</reference>
<dbReference type="Gene3D" id="3.30.750.24">
    <property type="entry name" value="STAS domain"/>
    <property type="match status" value="1"/>
</dbReference>
<dbReference type="InterPro" id="IPR052706">
    <property type="entry name" value="Membrane-Transporter-like"/>
</dbReference>
<evidence type="ECO:0000259" key="7">
    <source>
        <dbReference type="PROSITE" id="PS50222"/>
    </source>
</evidence>
<keyword evidence="3 6" id="KW-1133">Transmembrane helix</keyword>
<evidence type="ECO:0000256" key="5">
    <source>
        <dbReference type="SAM" id="MobiDB-lite"/>
    </source>
</evidence>
<accession>K8EMD9</accession>
<dbReference type="Gene3D" id="1.10.238.10">
    <property type="entry name" value="EF-hand"/>
    <property type="match status" value="1"/>
</dbReference>
<feature type="transmembrane region" description="Helical" evidence="6">
    <location>
        <begin position="311"/>
        <end position="330"/>
    </location>
</feature>
<dbReference type="PROSITE" id="PS50801">
    <property type="entry name" value="STAS"/>
    <property type="match status" value="1"/>
</dbReference>
<dbReference type="AlphaFoldDB" id="K8EMD9"/>
<dbReference type="InterPro" id="IPR011547">
    <property type="entry name" value="SLC26A/SulP_dom"/>
</dbReference>
<feature type="domain" description="EF-hand" evidence="7">
    <location>
        <begin position="222"/>
        <end position="257"/>
    </location>
</feature>
<dbReference type="eggNOG" id="KOG0236">
    <property type="taxonomic scope" value="Eukaryota"/>
</dbReference>
<gene>
    <name evidence="9" type="ordered locus">Bathy13g00200</name>
</gene>
<dbReference type="EMBL" id="FO082266">
    <property type="protein sequence ID" value="CCO19377.1"/>
    <property type="molecule type" value="Genomic_DNA"/>
</dbReference>
<evidence type="ECO:0000256" key="6">
    <source>
        <dbReference type="SAM" id="Phobius"/>
    </source>
</evidence>
<dbReference type="STRING" id="41875.K8EMD9"/>
<dbReference type="PANTHER" id="PTHR43310:SF1">
    <property type="entry name" value="SULFATE TRANSPORTER YBAR-RELATED"/>
    <property type="match status" value="1"/>
</dbReference>
<dbReference type="SUPFAM" id="SSF52091">
    <property type="entry name" value="SpoIIaa-like"/>
    <property type="match status" value="1"/>
</dbReference>
<dbReference type="Proteomes" id="UP000198341">
    <property type="component" value="Chromosome 13"/>
</dbReference>
<dbReference type="GO" id="GO:0005509">
    <property type="term" value="F:calcium ion binding"/>
    <property type="evidence" value="ECO:0007669"/>
    <property type="project" value="InterPro"/>
</dbReference>
<name>K8EMD9_9CHLO</name>
<keyword evidence="2 6" id="KW-0812">Transmembrane</keyword>
<dbReference type="OrthoDB" id="288203at2759"/>
<organism evidence="9 10">
    <name type="scientific">Bathycoccus prasinos</name>
    <dbReference type="NCBI Taxonomy" id="41875"/>
    <lineage>
        <taxon>Eukaryota</taxon>
        <taxon>Viridiplantae</taxon>
        <taxon>Chlorophyta</taxon>
        <taxon>Mamiellophyceae</taxon>
        <taxon>Mamiellales</taxon>
        <taxon>Bathycoccaceae</taxon>
        <taxon>Bathycoccus</taxon>
    </lineage>
</organism>
<evidence type="ECO:0000256" key="3">
    <source>
        <dbReference type="ARBA" id="ARBA00022989"/>
    </source>
</evidence>
<dbReference type="SUPFAM" id="SSF47473">
    <property type="entry name" value="EF-hand"/>
    <property type="match status" value="1"/>
</dbReference>
<dbReference type="InterPro" id="IPR002645">
    <property type="entry name" value="STAS_dom"/>
</dbReference>
<dbReference type="InterPro" id="IPR002048">
    <property type="entry name" value="EF_hand_dom"/>
</dbReference>
<keyword evidence="10" id="KW-1185">Reference proteome</keyword>
<feature type="transmembrane region" description="Helical" evidence="6">
    <location>
        <begin position="391"/>
        <end position="411"/>
    </location>
</feature>
<feature type="transmembrane region" description="Helical" evidence="6">
    <location>
        <begin position="468"/>
        <end position="487"/>
    </location>
</feature>
<feature type="transmembrane region" description="Helical" evidence="6">
    <location>
        <begin position="493"/>
        <end position="511"/>
    </location>
</feature>
<evidence type="ECO:0000256" key="2">
    <source>
        <dbReference type="ARBA" id="ARBA00022692"/>
    </source>
</evidence>
<feature type="transmembrane region" description="Helical" evidence="6">
    <location>
        <begin position="594"/>
        <end position="611"/>
    </location>
</feature>
<dbReference type="Pfam" id="PF01740">
    <property type="entry name" value="STAS"/>
    <property type="match status" value="1"/>
</dbReference>